<dbReference type="Gene3D" id="3.30.420.40">
    <property type="match status" value="1"/>
</dbReference>
<dbReference type="Pfam" id="PF00349">
    <property type="entry name" value="Hexokinase_1"/>
    <property type="match status" value="1"/>
</dbReference>
<dbReference type="EC" id="2.7.1.-" evidence="12"/>
<comment type="caution">
    <text evidence="15">The sequence shown here is derived from an EMBL/GenBank/DDBJ whole genome shotgun (WGS) entry which is preliminary data.</text>
</comment>
<dbReference type="GO" id="GO:0001678">
    <property type="term" value="P:intracellular glucose homeostasis"/>
    <property type="evidence" value="ECO:0007669"/>
    <property type="project" value="InterPro"/>
</dbReference>
<dbReference type="Gene3D" id="3.40.367.20">
    <property type="match status" value="1"/>
</dbReference>
<comment type="pathway">
    <text evidence="1">Carbohydrate degradation; glycolysis; D-glyceraldehyde 3-phosphate and glycerone phosphate from D-glucose: step 1/4.</text>
</comment>
<dbReference type="GO" id="GO:0005524">
    <property type="term" value="F:ATP binding"/>
    <property type="evidence" value="ECO:0007669"/>
    <property type="project" value="UniProtKB-UniRule"/>
</dbReference>
<dbReference type="EMBL" id="JARGDH010000001">
    <property type="protein sequence ID" value="KAL0278805.1"/>
    <property type="molecule type" value="Genomic_DNA"/>
</dbReference>
<accession>A0AAW2I9H5</accession>
<gene>
    <name evidence="15" type="ORF">PYX00_000507</name>
</gene>
<protein>
    <recommendedName>
        <fullName evidence="12">Phosphotransferase</fullName>
        <ecNumber evidence="12">2.7.1.-</ecNumber>
    </recommendedName>
</protein>
<dbReference type="GO" id="GO:0005829">
    <property type="term" value="C:cytosol"/>
    <property type="evidence" value="ECO:0007669"/>
    <property type="project" value="TreeGrafter"/>
</dbReference>
<evidence type="ECO:0000256" key="12">
    <source>
        <dbReference type="RuleBase" id="RU362007"/>
    </source>
</evidence>
<dbReference type="GO" id="GO:0005536">
    <property type="term" value="F:D-glucose binding"/>
    <property type="evidence" value="ECO:0007669"/>
    <property type="project" value="InterPro"/>
</dbReference>
<comment type="catalytic activity">
    <reaction evidence="11">
        <text>D-glucose + ATP = D-glucose 6-phosphate + ADP + H(+)</text>
        <dbReference type="Rhea" id="RHEA:17825"/>
        <dbReference type="ChEBI" id="CHEBI:4167"/>
        <dbReference type="ChEBI" id="CHEBI:15378"/>
        <dbReference type="ChEBI" id="CHEBI:30616"/>
        <dbReference type="ChEBI" id="CHEBI:61548"/>
        <dbReference type="ChEBI" id="CHEBI:456216"/>
        <dbReference type="EC" id="2.7.1.1"/>
    </reaction>
    <physiologicalReaction direction="left-to-right" evidence="11">
        <dbReference type="Rhea" id="RHEA:17826"/>
    </physiologicalReaction>
</comment>
<comment type="pathway">
    <text evidence="2">Carbohydrate metabolism; hexose metabolism.</text>
</comment>
<evidence type="ECO:0000256" key="11">
    <source>
        <dbReference type="ARBA" id="ARBA00048160"/>
    </source>
</evidence>
<dbReference type="InterPro" id="IPR043129">
    <property type="entry name" value="ATPase_NBD"/>
</dbReference>
<dbReference type="InterPro" id="IPR001312">
    <property type="entry name" value="Hexokinase"/>
</dbReference>
<dbReference type="InterPro" id="IPR022672">
    <property type="entry name" value="Hexokinase_N"/>
</dbReference>
<evidence type="ECO:0000256" key="4">
    <source>
        <dbReference type="ARBA" id="ARBA00022679"/>
    </source>
</evidence>
<comment type="catalytic activity">
    <reaction evidence="10">
        <text>D-fructose + ATP = D-fructose 6-phosphate + ADP + H(+)</text>
        <dbReference type="Rhea" id="RHEA:16125"/>
        <dbReference type="ChEBI" id="CHEBI:15378"/>
        <dbReference type="ChEBI" id="CHEBI:30616"/>
        <dbReference type="ChEBI" id="CHEBI:37721"/>
        <dbReference type="ChEBI" id="CHEBI:61527"/>
        <dbReference type="ChEBI" id="CHEBI:456216"/>
        <dbReference type="EC" id="2.7.1.1"/>
    </reaction>
    <physiologicalReaction direction="left-to-right" evidence="10">
        <dbReference type="Rhea" id="RHEA:16126"/>
    </physiologicalReaction>
</comment>
<dbReference type="PROSITE" id="PS51748">
    <property type="entry name" value="HEXOKINASE_2"/>
    <property type="match status" value="1"/>
</dbReference>
<evidence type="ECO:0000256" key="10">
    <source>
        <dbReference type="ARBA" id="ARBA00047905"/>
    </source>
</evidence>
<feature type="domain" description="Hexokinase C-terminal" evidence="14">
    <location>
        <begin position="213"/>
        <end position="448"/>
    </location>
</feature>
<comment type="similarity">
    <text evidence="3 12">Belongs to the hexokinase family.</text>
</comment>
<keyword evidence="4 12" id="KW-0808">Transferase</keyword>
<evidence type="ECO:0000256" key="5">
    <source>
        <dbReference type="ARBA" id="ARBA00022741"/>
    </source>
</evidence>
<evidence type="ECO:0000259" key="14">
    <source>
        <dbReference type="Pfam" id="PF03727"/>
    </source>
</evidence>
<reference evidence="15" key="1">
    <citation type="journal article" date="2024" name="Gigascience">
        <title>Chromosome-level genome of the poultry shaft louse Menopon gallinae provides insight into the host-switching and adaptive evolution of parasitic lice.</title>
        <authorList>
            <person name="Xu Y."/>
            <person name="Ma L."/>
            <person name="Liu S."/>
            <person name="Liang Y."/>
            <person name="Liu Q."/>
            <person name="He Z."/>
            <person name="Tian L."/>
            <person name="Duan Y."/>
            <person name="Cai W."/>
            <person name="Li H."/>
            <person name="Song F."/>
        </authorList>
    </citation>
    <scope>NUCLEOTIDE SEQUENCE</scope>
    <source>
        <strain evidence="15">Cailab_2023a</strain>
    </source>
</reference>
<comment type="catalytic activity">
    <reaction evidence="9">
        <text>a D-hexose + ATP = a D-hexose 6-phosphate + ADP + H(+)</text>
        <dbReference type="Rhea" id="RHEA:22740"/>
        <dbReference type="ChEBI" id="CHEBI:4194"/>
        <dbReference type="ChEBI" id="CHEBI:15378"/>
        <dbReference type="ChEBI" id="CHEBI:30616"/>
        <dbReference type="ChEBI" id="CHEBI:229467"/>
        <dbReference type="ChEBI" id="CHEBI:456216"/>
        <dbReference type="EC" id="2.7.1.1"/>
    </reaction>
    <physiologicalReaction direction="left-to-right" evidence="9">
        <dbReference type="Rhea" id="RHEA:22741"/>
    </physiologicalReaction>
</comment>
<dbReference type="PANTHER" id="PTHR19443">
    <property type="entry name" value="HEXOKINASE"/>
    <property type="match status" value="1"/>
</dbReference>
<evidence type="ECO:0000256" key="6">
    <source>
        <dbReference type="ARBA" id="ARBA00022777"/>
    </source>
</evidence>
<name>A0AAW2I9H5_9NEOP</name>
<keyword evidence="6 12" id="KW-0418">Kinase</keyword>
<dbReference type="AlphaFoldDB" id="A0AAW2I9H5"/>
<dbReference type="GO" id="GO:0006096">
    <property type="term" value="P:glycolytic process"/>
    <property type="evidence" value="ECO:0007669"/>
    <property type="project" value="UniProtKB-KW"/>
</dbReference>
<evidence type="ECO:0000256" key="9">
    <source>
        <dbReference type="ARBA" id="ARBA00044613"/>
    </source>
</evidence>
<dbReference type="GO" id="GO:0004340">
    <property type="term" value="F:glucokinase activity"/>
    <property type="evidence" value="ECO:0007669"/>
    <property type="project" value="TreeGrafter"/>
</dbReference>
<organism evidence="15">
    <name type="scientific">Menopon gallinae</name>
    <name type="common">poultry shaft louse</name>
    <dbReference type="NCBI Taxonomy" id="328185"/>
    <lineage>
        <taxon>Eukaryota</taxon>
        <taxon>Metazoa</taxon>
        <taxon>Ecdysozoa</taxon>
        <taxon>Arthropoda</taxon>
        <taxon>Hexapoda</taxon>
        <taxon>Insecta</taxon>
        <taxon>Pterygota</taxon>
        <taxon>Neoptera</taxon>
        <taxon>Paraneoptera</taxon>
        <taxon>Psocodea</taxon>
        <taxon>Troctomorpha</taxon>
        <taxon>Phthiraptera</taxon>
        <taxon>Amblycera</taxon>
        <taxon>Menoponidae</taxon>
        <taxon>Menopon</taxon>
    </lineage>
</organism>
<dbReference type="InterPro" id="IPR022673">
    <property type="entry name" value="Hexokinase_C"/>
</dbReference>
<dbReference type="Pfam" id="PF03727">
    <property type="entry name" value="Hexokinase_2"/>
    <property type="match status" value="1"/>
</dbReference>
<keyword evidence="8 12" id="KW-0324">Glycolysis</keyword>
<dbReference type="SUPFAM" id="SSF53067">
    <property type="entry name" value="Actin-like ATPase domain"/>
    <property type="match status" value="2"/>
</dbReference>
<keyword evidence="7 12" id="KW-0067">ATP-binding</keyword>
<evidence type="ECO:0000256" key="8">
    <source>
        <dbReference type="ARBA" id="ARBA00023152"/>
    </source>
</evidence>
<dbReference type="GO" id="GO:0006006">
    <property type="term" value="P:glucose metabolic process"/>
    <property type="evidence" value="ECO:0007669"/>
    <property type="project" value="TreeGrafter"/>
</dbReference>
<evidence type="ECO:0000313" key="15">
    <source>
        <dbReference type="EMBL" id="KAL0278805.1"/>
    </source>
</evidence>
<evidence type="ECO:0000259" key="13">
    <source>
        <dbReference type="Pfam" id="PF00349"/>
    </source>
</evidence>
<dbReference type="GO" id="GO:0008865">
    <property type="term" value="F:fructokinase activity"/>
    <property type="evidence" value="ECO:0007669"/>
    <property type="project" value="TreeGrafter"/>
</dbReference>
<keyword evidence="5 12" id="KW-0547">Nucleotide-binding</keyword>
<feature type="domain" description="Hexokinase N-terminal" evidence="13">
    <location>
        <begin position="13"/>
        <end position="205"/>
    </location>
</feature>
<dbReference type="GO" id="GO:0005739">
    <property type="term" value="C:mitochondrion"/>
    <property type="evidence" value="ECO:0007669"/>
    <property type="project" value="TreeGrafter"/>
</dbReference>
<dbReference type="PANTHER" id="PTHR19443:SF16">
    <property type="entry name" value="HEXOKINASE TYPE 1-RELATED"/>
    <property type="match status" value="1"/>
</dbReference>
<evidence type="ECO:0000256" key="7">
    <source>
        <dbReference type="ARBA" id="ARBA00022840"/>
    </source>
</evidence>
<dbReference type="PRINTS" id="PR00475">
    <property type="entry name" value="HEXOKINASE"/>
</dbReference>
<evidence type="ECO:0000256" key="1">
    <source>
        <dbReference type="ARBA" id="ARBA00004888"/>
    </source>
</evidence>
<sequence>MVLYHHLYPEVINIVRPLILEDEKLKQYSNMYKNAVGRSLDEKTADDAGIQSFVSHVNKLPTGQEKGNYLSLDFSGPVISILLLEFSEASCYITVQKFNIPQSYMLGRSTRLFDFIAKCLTVFLKKVNLKKMARIPLGVTFGFPIEQVSLQDCILLRWTKGFQCNDMIGQNVFTKLKDSFRKFPELKRIYIIGILNETVSVLLSATVQDPSCRIGIVVGQVASCCYTEKVSRIVKYQAKTYGEKNMYMILDSGAFGEDGSLDQFRTEFDFEMDDNLKTKGKLINEKMTGMAYLGEIARLALVRCIDSGCILGGKVTSQIKERDSINYKHMMRIESDPEDDHSKCREVLSEFGYEDVSDEDCCQVQFICRCVSRRAANLIAAQLTALMNRINEPNIAIALEGEMLNEYPNFEWYLIRKLNQLKRDQHTFQIIKLEPNGAARGAGVMAAVFGEEVMDRDEKLRRLPGFPVTKCHFKRIGKCLNPNCSTKHPCDTAGLNPLVYPMKPDSADLGQKEDSPCFDQSNCQKKPCHGYDQL</sequence>
<evidence type="ECO:0000256" key="2">
    <source>
        <dbReference type="ARBA" id="ARBA00005028"/>
    </source>
</evidence>
<evidence type="ECO:0000256" key="3">
    <source>
        <dbReference type="ARBA" id="ARBA00009225"/>
    </source>
</evidence>
<proteinExistence type="inferred from homology"/>